<name>A0A9D1CTI6_9FIRM</name>
<evidence type="ECO:0000313" key="2">
    <source>
        <dbReference type="Proteomes" id="UP000824262"/>
    </source>
</evidence>
<comment type="caution">
    <text evidence="1">The sequence shown here is derived from an EMBL/GenBank/DDBJ whole genome shotgun (WGS) entry which is preliminary data.</text>
</comment>
<dbReference type="InterPro" id="IPR027417">
    <property type="entry name" value="P-loop_NTPase"/>
</dbReference>
<dbReference type="AlphaFoldDB" id="A0A9D1CTI6"/>
<dbReference type="Gene3D" id="3.40.50.300">
    <property type="entry name" value="P-loop containing nucleotide triphosphate hydrolases"/>
    <property type="match status" value="1"/>
</dbReference>
<dbReference type="EMBL" id="DVGA01000079">
    <property type="protein sequence ID" value="HIQ79129.1"/>
    <property type="molecule type" value="Genomic_DNA"/>
</dbReference>
<organism evidence="1 2">
    <name type="scientific">Candidatus Scatomorpha intestinavium</name>
    <dbReference type="NCBI Taxonomy" id="2840922"/>
    <lineage>
        <taxon>Bacteria</taxon>
        <taxon>Bacillati</taxon>
        <taxon>Bacillota</taxon>
        <taxon>Clostridia</taxon>
        <taxon>Eubacteriales</taxon>
        <taxon>Candidatus Scatomorpha</taxon>
    </lineage>
</organism>
<dbReference type="Pfam" id="PF13481">
    <property type="entry name" value="AAA_25"/>
    <property type="match status" value="1"/>
</dbReference>
<sequence length="377" mass="42220">MDRQSFEQALKTGLLNDTAQPDPFFSCFKTLNDFEEQEATWLVPGWIPDGQITLLASDGGVGKTSLWVNLISALSAGKRCILDPPEMTREPLKTAFLTTEDSVSKMLKRKLRLAGADMANILTPDFTADREGALRSLKFGSQDMERFIRHFKPSLCVFDPVQGFVPPDINMGSRNAMRDCMAPLIALGEETGCTFLVVCHTNKRKGAWGRDRIADSADLWDVSRSVLMAGYTEEQDVRYLSNEKNNYAELHETLLFSIDGDGQVHKEGTSWKRDREFMQEAAENISAPKRDDCKAWILNTLDNAGGAMPTKDLEHDAQAAGYSTRTLRRAKDELKAAGQVKYFQTGSAKDKVWHIQKAERKAFTELPPDTPTPWTNE</sequence>
<proteinExistence type="predicted"/>
<reference evidence="1" key="2">
    <citation type="journal article" date="2021" name="PeerJ">
        <title>Extensive microbial diversity within the chicken gut microbiome revealed by metagenomics and culture.</title>
        <authorList>
            <person name="Gilroy R."/>
            <person name="Ravi A."/>
            <person name="Getino M."/>
            <person name="Pursley I."/>
            <person name="Horton D.L."/>
            <person name="Alikhan N.F."/>
            <person name="Baker D."/>
            <person name="Gharbi K."/>
            <person name="Hall N."/>
            <person name="Watson M."/>
            <person name="Adriaenssens E.M."/>
            <person name="Foster-Nyarko E."/>
            <person name="Jarju S."/>
            <person name="Secka A."/>
            <person name="Antonio M."/>
            <person name="Oren A."/>
            <person name="Chaudhuri R.R."/>
            <person name="La Ragione R."/>
            <person name="Hildebrand F."/>
            <person name="Pallen M.J."/>
        </authorList>
    </citation>
    <scope>NUCLEOTIDE SEQUENCE</scope>
    <source>
        <strain evidence="1">ChiBcolR7-354</strain>
    </source>
</reference>
<dbReference type="PRINTS" id="PR01874">
    <property type="entry name" value="DNAREPAIRADA"/>
</dbReference>
<dbReference type="SUPFAM" id="SSF52540">
    <property type="entry name" value="P-loop containing nucleoside triphosphate hydrolases"/>
    <property type="match status" value="1"/>
</dbReference>
<reference evidence="1" key="1">
    <citation type="submission" date="2020-10" db="EMBL/GenBank/DDBJ databases">
        <authorList>
            <person name="Gilroy R."/>
        </authorList>
    </citation>
    <scope>NUCLEOTIDE SEQUENCE</scope>
    <source>
        <strain evidence="1">ChiBcolR7-354</strain>
    </source>
</reference>
<evidence type="ECO:0000313" key="1">
    <source>
        <dbReference type="EMBL" id="HIQ79129.1"/>
    </source>
</evidence>
<gene>
    <name evidence="1" type="ORF">IAB77_07715</name>
</gene>
<dbReference type="Proteomes" id="UP000824262">
    <property type="component" value="Unassembled WGS sequence"/>
</dbReference>
<accession>A0A9D1CTI6</accession>
<protein>
    <submittedName>
        <fullName evidence="1">AAA family ATPase</fullName>
    </submittedName>
</protein>